<keyword evidence="1" id="KW-1133">Transmembrane helix</keyword>
<comment type="caution">
    <text evidence="2">The sequence shown here is derived from an EMBL/GenBank/DDBJ whole genome shotgun (WGS) entry which is preliminary data.</text>
</comment>
<reference evidence="2" key="1">
    <citation type="submission" date="2017-08" db="EMBL/GenBank/DDBJ databases">
        <authorList>
            <person name="Imhoff J.F."/>
            <person name="Rahn T."/>
            <person name="Kuenzel S."/>
            <person name="Neulinger S.C."/>
        </authorList>
    </citation>
    <scope>NUCLEOTIDE SEQUENCE</scope>
    <source>
        <strain evidence="2">DSM 9154</strain>
    </source>
</reference>
<protein>
    <submittedName>
        <fullName evidence="2">Uncharacterized protein</fullName>
    </submittedName>
</protein>
<reference evidence="2" key="2">
    <citation type="journal article" date="2020" name="Microorganisms">
        <title>Osmotic Adaptation and Compatible Solute Biosynthesis of Phototrophic Bacteria as Revealed from Genome Analyses.</title>
        <authorList>
            <person name="Imhoff J.F."/>
            <person name="Rahn T."/>
            <person name="Kunzel S."/>
            <person name="Keller A."/>
            <person name="Neulinger S.C."/>
        </authorList>
    </citation>
    <scope>NUCLEOTIDE SEQUENCE</scope>
    <source>
        <strain evidence="2">DSM 9154</strain>
    </source>
</reference>
<dbReference type="RefSeq" id="WP_027287537.1">
    <property type="nucleotide sequence ID" value="NZ_NRRE01000020.1"/>
</dbReference>
<dbReference type="EMBL" id="NRRE01000020">
    <property type="protein sequence ID" value="MBK1697144.1"/>
    <property type="molecule type" value="Genomic_DNA"/>
</dbReference>
<keyword evidence="1" id="KW-0472">Membrane</keyword>
<feature type="transmembrane region" description="Helical" evidence="1">
    <location>
        <begin position="7"/>
        <end position="30"/>
    </location>
</feature>
<proteinExistence type="predicted"/>
<keyword evidence="3" id="KW-1185">Reference proteome</keyword>
<gene>
    <name evidence="2" type="ORF">CKO21_07770</name>
</gene>
<organism evidence="2 3">
    <name type="scientific">Rhodovibrio salinarum</name>
    <dbReference type="NCBI Taxonomy" id="1087"/>
    <lineage>
        <taxon>Bacteria</taxon>
        <taxon>Pseudomonadati</taxon>
        <taxon>Pseudomonadota</taxon>
        <taxon>Alphaproteobacteria</taxon>
        <taxon>Rhodospirillales</taxon>
        <taxon>Rhodovibrionaceae</taxon>
        <taxon>Rhodovibrio</taxon>
    </lineage>
</organism>
<evidence type="ECO:0000313" key="3">
    <source>
        <dbReference type="Proteomes" id="UP000778970"/>
    </source>
</evidence>
<dbReference type="Proteomes" id="UP000778970">
    <property type="component" value="Unassembled WGS sequence"/>
</dbReference>
<sequence>MDFREFAGYAAGTAFVLGATALVLGVVVLVLSSVPVLLLVFPLSLGALALFLLVGYLRHRQIRRPRRRS</sequence>
<accession>A0A934QHU7</accession>
<dbReference type="AlphaFoldDB" id="A0A934QHU7"/>
<evidence type="ECO:0000256" key="1">
    <source>
        <dbReference type="SAM" id="Phobius"/>
    </source>
</evidence>
<name>A0A934QHU7_9PROT</name>
<feature type="transmembrane region" description="Helical" evidence="1">
    <location>
        <begin position="36"/>
        <end position="57"/>
    </location>
</feature>
<keyword evidence="1" id="KW-0812">Transmembrane</keyword>
<evidence type="ECO:0000313" key="2">
    <source>
        <dbReference type="EMBL" id="MBK1697144.1"/>
    </source>
</evidence>